<dbReference type="EMBL" id="ASAD01000015">
    <property type="protein sequence ID" value="EON91465.1"/>
    <property type="molecule type" value="Genomic_DNA"/>
</dbReference>
<organism evidence="1 2">
    <name type="scientific">Marinobacter lipolyticus SM19</name>
    <dbReference type="NCBI Taxonomy" id="1318628"/>
    <lineage>
        <taxon>Bacteria</taxon>
        <taxon>Pseudomonadati</taxon>
        <taxon>Pseudomonadota</taxon>
        <taxon>Gammaproteobacteria</taxon>
        <taxon>Pseudomonadales</taxon>
        <taxon>Marinobacteraceae</taxon>
        <taxon>Marinobacter</taxon>
    </lineage>
</organism>
<dbReference type="HOGENOM" id="CLU_2093918_0_0_6"/>
<proteinExistence type="predicted"/>
<keyword evidence="2" id="KW-1185">Reference proteome</keyword>
<evidence type="ECO:0000313" key="1">
    <source>
        <dbReference type="EMBL" id="EON91465.1"/>
    </source>
</evidence>
<comment type="caution">
    <text evidence="1">The sequence shown here is derived from an EMBL/GenBank/DDBJ whole genome shotgun (WGS) entry which is preliminary data.</text>
</comment>
<protein>
    <submittedName>
        <fullName evidence="1">Uncharacterized protein</fullName>
    </submittedName>
</protein>
<dbReference type="RefSeq" id="WP_012138811.1">
    <property type="nucleotide sequence ID" value="NZ_KE007326.1"/>
</dbReference>
<reference evidence="1 2" key="1">
    <citation type="journal article" date="2013" name="Genome Announc.">
        <title>Draft Genome Sequence of the Moderately Halophilic Bacterium Marinobacter lipolyticus Strain SM19.</title>
        <authorList>
            <person name="Papke R.T."/>
            <person name="de la Haba R.R."/>
            <person name="Infante-Dominguez C."/>
            <person name="Perez D."/>
            <person name="Sanchez-Porro C."/>
            <person name="Lapierre P."/>
            <person name="Ventosa A."/>
        </authorList>
    </citation>
    <scope>NUCLEOTIDE SEQUENCE [LARGE SCALE GENOMIC DNA]</scope>
    <source>
        <strain evidence="1 2">SM19</strain>
    </source>
</reference>
<dbReference type="OrthoDB" id="6369153at2"/>
<gene>
    <name evidence="1" type="ORF">MARLIPOL_13504</name>
</gene>
<dbReference type="STRING" id="1318628.MARLIPOL_13504"/>
<name>R8AYN8_9GAMM</name>
<accession>R8AYN8</accession>
<evidence type="ECO:0000313" key="2">
    <source>
        <dbReference type="Proteomes" id="UP000016540"/>
    </source>
</evidence>
<dbReference type="AlphaFoldDB" id="R8AYN8"/>
<dbReference type="Proteomes" id="UP000016540">
    <property type="component" value="Unassembled WGS sequence"/>
</dbReference>
<sequence length="116" mass="13307">MSNRIKLRLRPSATHQWLRSILRGVNSVAELTLEQDQLHAYFDSGISYPVFVTGESRIGPRLTLLKIRASDTRSGSRLVVLANFGPEFRNVDPTEFRRLRMWLRLGQSNRPLVSNT</sequence>